<keyword evidence="1" id="KW-0805">Transcription regulation</keyword>
<dbReference type="InterPro" id="IPR019888">
    <property type="entry name" value="Tscrpt_reg_AsnC-like"/>
</dbReference>
<proteinExistence type="predicted"/>
<dbReference type="SUPFAM" id="SSF46785">
    <property type="entry name" value="Winged helix' DNA-binding domain"/>
    <property type="match status" value="2"/>
</dbReference>
<evidence type="ECO:0000313" key="6">
    <source>
        <dbReference type="Proteomes" id="UP000776164"/>
    </source>
</evidence>
<dbReference type="GO" id="GO:0003677">
    <property type="term" value="F:DNA binding"/>
    <property type="evidence" value="ECO:0007669"/>
    <property type="project" value="UniProtKB-KW"/>
</dbReference>
<accession>A0ABS2L129</accession>
<protein>
    <submittedName>
        <fullName evidence="5">DNA-binding Lrp family transcriptional regulator</fullName>
    </submittedName>
</protein>
<comment type="caution">
    <text evidence="5">The sequence shown here is derived from an EMBL/GenBank/DDBJ whole genome shotgun (WGS) entry which is preliminary data.</text>
</comment>
<dbReference type="Proteomes" id="UP000776164">
    <property type="component" value="Unassembled WGS sequence"/>
</dbReference>
<dbReference type="InterPro" id="IPR019885">
    <property type="entry name" value="Tscrpt_reg_HTH_AsnC-type_CS"/>
</dbReference>
<keyword evidence="2 5" id="KW-0238">DNA-binding</keyword>
<dbReference type="PROSITE" id="PS50956">
    <property type="entry name" value="HTH_ASNC_2"/>
    <property type="match status" value="2"/>
</dbReference>
<dbReference type="PROSITE" id="PS00519">
    <property type="entry name" value="HTH_ASNC_1"/>
    <property type="match status" value="1"/>
</dbReference>
<dbReference type="InterPro" id="IPR036388">
    <property type="entry name" value="WH-like_DNA-bd_sf"/>
</dbReference>
<dbReference type="EMBL" id="JAFBBU010000001">
    <property type="protein sequence ID" value="MBM7470786.1"/>
    <property type="molecule type" value="Genomic_DNA"/>
</dbReference>
<keyword evidence="3" id="KW-0804">Transcription</keyword>
<evidence type="ECO:0000259" key="4">
    <source>
        <dbReference type="PROSITE" id="PS50956"/>
    </source>
</evidence>
<organism evidence="5 6">
    <name type="scientific">Subtercola frigoramans</name>
    <dbReference type="NCBI Taxonomy" id="120298"/>
    <lineage>
        <taxon>Bacteria</taxon>
        <taxon>Bacillati</taxon>
        <taxon>Actinomycetota</taxon>
        <taxon>Actinomycetes</taxon>
        <taxon>Micrococcales</taxon>
        <taxon>Microbacteriaceae</taxon>
        <taxon>Subtercola</taxon>
    </lineage>
</organism>
<evidence type="ECO:0000313" key="5">
    <source>
        <dbReference type="EMBL" id="MBM7470786.1"/>
    </source>
</evidence>
<feature type="domain" description="HTH asnC-type" evidence="4">
    <location>
        <begin position="160"/>
        <end position="220"/>
    </location>
</feature>
<evidence type="ECO:0000256" key="2">
    <source>
        <dbReference type="ARBA" id="ARBA00023125"/>
    </source>
</evidence>
<dbReference type="InterPro" id="IPR000485">
    <property type="entry name" value="AsnC-type_HTH_dom"/>
</dbReference>
<dbReference type="Pfam" id="PF13412">
    <property type="entry name" value="HTH_24"/>
    <property type="match status" value="2"/>
</dbReference>
<feature type="domain" description="HTH asnC-type" evidence="4">
    <location>
        <begin position="2"/>
        <end position="62"/>
    </location>
</feature>
<dbReference type="PANTHER" id="PTHR30154:SF53">
    <property type="entry name" value="HTH-TYPE TRANSCRIPTIONAL REGULATOR LRPC"/>
    <property type="match status" value="1"/>
</dbReference>
<dbReference type="Gene3D" id="1.10.10.10">
    <property type="entry name" value="Winged helix-like DNA-binding domain superfamily/Winged helix DNA-binding domain"/>
    <property type="match status" value="2"/>
</dbReference>
<reference evidence="5 6" key="1">
    <citation type="submission" date="2021-01" db="EMBL/GenBank/DDBJ databases">
        <title>Sequencing the genomes of 1000 actinobacteria strains.</title>
        <authorList>
            <person name="Klenk H.-P."/>
        </authorList>
    </citation>
    <scope>NUCLEOTIDE SEQUENCE [LARGE SCALE GENOMIC DNA]</scope>
    <source>
        <strain evidence="5 6">DSM 13057</strain>
    </source>
</reference>
<evidence type="ECO:0000256" key="3">
    <source>
        <dbReference type="ARBA" id="ARBA00023163"/>
    </source>
</evidence>
<keyword evidence="6" id="KW-1185">Reference proteome</keyword>
<dbReference type="InterPro" id="IPR036390">
    <property type="entry name" value="WH_DNA-bd_sf"/>
</dbReference>
<sequence>MLDPIDQAIVSHLESDPRVTSRRIADSTGIAESTVRGRLQRLIGSGLVSSTIFVHPELTGASFLYQVKLTLEPGTSATDVSELPEFSSSPWTALVPTDGRLVAQYSAATLAEMLSGVDRIRRLPGVLHAETVVVTRIYVGTNWSTGPGEHHWPSTPIRAVDPLDEQLIDALRPDGRMSYTELSTRIGLTVPATRRRVLRLVEDGVIRFVTRVNDPSIAHVEASIDLAVTAASRAAIIDQLCARTSVRYVVEQTGPYDLACYLVADSVAALAIVAADITADDQIIASRTDPFVVLRDETSWVGGVG</sequence>
<dbReference type="SMART" id="SM00344">
    <property type="entry name" value="HTH_ASNC"/>
    <property type="match status" value="2"/>
</dbReference>
<dbReference type="RefSeq" id="WP_205106488.1">
    <property type="nucleotide sequence ID" value="NZ_BAAAHT010000018.1"/>
</dbReference>
<name>A0ABS2L129_9MICO</name>
<dbReference type="PRINTS" id="PR00033">
    <property type="entry name" value="HTHASNC"/>
</dbReference>
<dbReference type="PANTHER" id="PTHR30154">
    <property type="entry name" value="LEUCINE-RESPONSIVE REGULATORY PROTEIN"/>
    <property type="match status" value="1"/>
</dbReference>
<gene>
    <name evidence="5" type="ORF">JOE66_000420</name>
</gene>
<evidence type="ECO:0000256" key="1">
    <source>
        <dbReference type="ARBA" id="ARBA00023015"/>
    </source>
</evidence>